<dbReference type="InterPro" id="IPR056711">
    <property type="entry name" value="DUF7809"/>
</dbReference>
<evidence type="ECO:0000313" key="3">
    <source>
        <dbReference type="EMBL" id="ULU04870.1"/>
    </source>
</evidence>
<feature type="domain" description="DUF7809" evidence="2">
    <location>
        <begin position="4"/>
        <end position="40"/>
    </location>
</feature>
<organism evidence="3 4">
    <name type="scientific">Caenorhabditis briggsae</name>
    <dbReference type="NCBI Taxonomy" id="6238"/>
    <lineage>
        <taxon>Eukaryota</taxon>
        <taxon>Metazoa</taxon>
        <taxon>Ecdysozoa</taxon>
        <taxon>Nematoda</taxon>
        <taxon>Chromadorea</taxon>
        <taxon>Rhabditida</taxon>
        <taxon>Rhabditina</taxon>
        <taxon>Rhabditomorpha</taxon>
        <taxon>Rhabditoidea</taxon>
        <taxon>Rhabditidae</taxon>
        <taxon>Peloderinae</taxon>
        <taxon>Caenorhabditis</taxon>
    </lineage>
</organism>
<evidence type="ECO:0000256" key="1">
    <source>
        <dbReference type="SAM" id="MobiDB-lite"/>
    </source>
</evidence>
<feature type="compositionally biased region" description="Basic and acidic residues" evidence="1">
    <location>
        <begin position="760"/>
        <end position="779"/>
    </location>
</feature>
<sequence length="1154" mass="133486">MTIAFLKSREEANHGRLEFVKFDEKVFEKIEEEIQESLKNYIVTFIRTPIIHSKHRAQPIVGVDPGEFCILAEDALFHFLRKLIFGGKVFQREMNQEIKWMINQLENLFYCDFILVYLDKMDKLEAKIQERISKFPPAKDVRNAKSNGFTVQNLKNELAHVGLTTNFPKIQNHAESMYSEVKNRKKEHFLRTCDLFDAIEQCQLACIFEKFPKLKAFLHDQRACARVWALKCATCKPETELKKSTKSENPKKFKDTKWRFYKRNEIQLARNFDPNDNDAFITLSDGVKLYSSLNLYYNLIQKYNQLKGIPRMTENKFDEISRNSKLFLLDAYDASYASSSIFKLNEQVKKSIYSSDKPFLHNLGAFSKVYKKHFYIRTVAVTPIQIESRRRVFAEEILEILEIILDGKEKEKLKKNQNSWKLNSGKSTLSLEELKQVLEDLDVDKSRISLILDLSETLSTIQMMRKTGDPVISLNFEKAEIVMSNYQAIFKIFQSIICEIDWSTDSCKKHPKCAISHKSKILEHIKKYQSMTEGAFVPAEDVDDLVKDLKAHCNYSNRKGSHVAPMVKLFDANFNEFVSMHFFLEELKKCGISTDSESEDVAGDSEKLKASGIPVWKTRILFMLAWIEAFFGNEFKKLKEILRRAMMYRIPCPEFEKDEDLMNILLGTDEEKEEQIAQLSMITLNDNPPSHESLKTAKPRSWTFSGHGYRWNDPISLGIVQKFLEGIQKTDKATPESKRVNEQTATVVQKNPELATVTPKTRESAPDETREDSDSRKSNEQSSTAPQKTSEIQKTFEDLKITKGTLESAPGDVKTLESSKKAPEASPPLQKIPEPTVPQKESKNCEKCFRTCEMLNEAKKELKSNENRIKNLEKKVSTKEKKLEEFEDQKQKIQEKEKEIQEKSEEIEQLKRKVEESLKIAEDNGKLISEVTKLTDSIAELKEEHSKQTEKFLESQNQQFDQISHLEYELDMARQTTEILNQKILELENQRAENENWEAEKQNLHLEIQENRGKIKEFYDENIRMRTENEVNQRMIQQLLDKLSSARSSGNSYSNPPVATSGRDYSNPGQGPYDDPPYMSNDRTPESSSTYSTSLDDAPNASSYSNHHETPPASNYNNPEISKCQICRYELKSDDLIYKCYQCRCPSHTNCASN</sequence>
<feature type="region of interest" description="Disordered" evidence="1">
    <location>
        <begin position="730"/>
        <end position="843"/>
    </location>
</feature>
<feature type="compositionally biased region" description="Polar residues" evidence="1">
    <location>
        <begin position="1086"/>
        <end position="1105"/>
    </location>
</feature>
<feature type="compositionally biased region" description="Polar residues" evidence="1">
    <location>
        <begin position="780"/>
        <end position="793"/>
    </location>
</feature>
<dbReference type="PANTHER" id="PTHR21447">
    <property type="entry name" value="RING-TYPE DOMAIN-CONTAINING PROTEIN-RELATED"/>
    <property type="match status" value="1"/>
</dbReference>
<dbReference type="Proteomes" id="UP000827892">
    <property type="component" value="Chromosome II"/>
</dbReference>
<name>A0AAE9DJH4_CAEBR</name>
<dbReference type="Pfam" id="PF25100">
    <property type="entry name" value="DUF7809"/>
    <property type="match status" value="1"/>
</dbReference>
<proteinExistence type="predicted"/>
<feature type="compositionally biased region" description="Basic and acidic residues" evidence="1">
    <location>
        <begin position="814"/>
        <end position="823"/>
    </location>
</feature>
<feature type="compositionally biased region" description="Polar residues" evidence="1">
    <location>
        <begin position="1055"/>
        <end position="1069"/>
    </location>
</feature>
<evidence type="ECO:0000313" key="4">
    <source>
        <dbReference type="Proteomes" id="UP000827892"/>
    </source>
</evidence>
<dbReference type="PANTHER" id="PTHR21447:SF13">
    <property type="entry name" value="RING-TYPE DOMAIN-CONTAINING PROTEIN"/>
    <property type="match status" value="1"/>
</dbReference>
<dbReference type="AlphaFoldDB" id="A0AAE9DJH4"/>
<gene>
    <name evidence="3" type="ORF">L3Y34_017548</name>
</gene>
<feature type="region of interest" description="Disordered" evidence="1">
    <location>
        <begin position="876"/>
        <end position="904"/>
    </location>
</feature>
<accession>A0AAE9DJH4</accession>
<evidence type="ECO:0000259" key="2">
    <source>
        <dbReference type="Pfam" id="PF25100"/>
    </source>
</evidence>
<feature type="compositionally biased region" description="Basic and acidic residues" evidence="1">
    <location>
        <begin position="730"/>
        <end position="741"/>
    </location>
</feature>
<protein>
    <recommendedName>
        <fullName evidence="2">DUF7809 domain-containing protein</fullName>
    </recommendedName>
</protein>
<dbReference type="EMBL" id="CP090892">
    <property type="protein sequence ID" value="ULU04870.1"/>
    <property type="molecule type" value="Genomic_DNA"/>
</dbReference>
<feature type="region of interest" description="Disordered" evidence="1">
    <location>
        <begin position="1046"/>
        <end position="1115"/>
    </location>
</feature>
<reference evidence="3 4" key="1">
    <citation type="submission" date="2022-05" db="EMBL/GenBank/DDBJ databases">
        <title>Chromosome-level reference genomes for two strains of Caenorhabditis briggsae: an improved platform for comparative genomics.</title>
        <authorList>
            <person name="Stevens L."/>
            <person name="Andersen E.C."/>
        </authorList>
    </citation>
    <scope>NUCLEOTIDE SEQUENCE [LARGE SCALE GENOMIC DNA]</scope>
    <source>
        <strain evidence="3">QX1410_ONT</strain>
        <tissue evidence="3">Whole-organism</tissue>
    </source>
</reference>